<feature type="domain" description="Lin1244/Lin1753-like N-terminal" evidence="2">
    <location>
        <begin position="3"/>
        <end position="85"/>
    </location>
</feature>
<dbReference type="Proteomes" id="UP000094147">
    <property type="component" value="Chromosome"/>
</dbReference>
<evidence type="ECO:0000313" key="3">
    <source>
        <dbReference type="EMBL" id="AOE49262.1"/>
    </source>
</evidence>
<feature type="region of interest" description="Disordered" evidence="1">
    <location>
        <begin position="207"/>
        <end position="247"/>
    </location>
</feature>
<feature type="region of interest" description="Disordered" evidence="1">
    <location>
        <begin position="121"/>
        <end position="161"/>
    </location>
</feature>
<reference evidence="4" key="1">
    <citation type="submission" date="2015-08" db="EMBL/GenBank/DDBJ databases">
        <authorList>
            <person name="Kim K.M."/>
        </authorList>
    </citation>
    <scope>NUCLEOTIDE SEQUENCE [LARGE SCALE GENOMIC DNA]</scope>
    <source>
        <strain evidence="4">KCTC 23892</strain>
    </source>
</reference>
<dbReference type="Pfam" id="PF14297">
    <property type="entry name" value="Lin1244_N"/>
    <property type="match status" value="1"/>
</dbReference>
<keyword evidence="4" id="KW-1185">Reference proteome</keyword>
<dbReference type="KEGG" id="ksd:KS2013_538"/>
<dbReference type="STRING" id="1144748.KS2013_538"/>
<organism evidence="3 4">
    <name type="scientific">Kangiella sediminilitoris</name>
    <dbReference type="NCBI Taxonomy" id="1144748"/>
    <lineage>
        <taxon>Bacteria</taxon>
        <taxon>Pseudomonadati</taxon>
        <taxon>Pseudomonadota</taxon>
        <taxon>Gammaproteobacteria</taxon>
        <taxon>Kangiellales</taxon>
        <taxon>Kangiellaceae</taxon>
        <taxon>Kangiella</taxon>
    </lineage>
</organism>
<evidence type="ECO:0000256" key="1">
    <source>
        <dbReference type="SAM" id="MobiDB-lite"/>
    </source>
</evidence>
<dbReference type="AlphaFoldDB" id="A0A1B3B8Y8"/>
<dbReference type="EMBL" id="CP012418">
    <property type="protein sequence ID" value="AOE49262.1"/>
    <property type="molecule type" value="Genomic_DNA"/>
</dbReference>
<feature type="compositionally biased region" description="Basic and acidic residues" evidence="1">
    <location>
        <begin position="225"/>
        <end position="247"/>
    </location>
</feature>
<proteinExistence type="predicted"/>
<dbReference type="OrthoDB" id="7365718at2"/>
<feature type="compositionally biased region" description="Basic and acidic residues" evidence="1">
    <location>
        <begin position="207"/>
        <end position="218"/>
    </location>
</feature>
<protein>
    <recommendedName>
        <fullName evidence="2">Lin1244/Lin1753-like N-terminal domain-containing protein</fullName>
    </recommendedName>
</protein>
<accession>A0A1B3B8Y8</accession>
<dbReference type="RefSeq" id="WP_068989365.1">
    <property type="nucleotide sequence ID" value="NZ_CP012418.1"/>
</dbReference>
<name>A0A1B3B8Y8_9GAMM</name>
<feature type="compositionally biased region" description="Basic and acidic residues" evidence="1">
    <location>
        <begin position="128"/>
        <end position="149"/>
    </location>
</feature>
<evidence type="ECO:0000313" key="4">
    <source>
        <dbReference type="Proteomes" id="UP000094147"/>
    </source>
</evidence>
<gene>
    <name evidence="3" type="ORF">KS2013_538</name>
</gene>
<sequence length="247" mass="29313">MKWFKHDSKASHDAKLQKLQMKYGMEGYGLYWYCLEMIASNVEPDNLTFELEHDSEIIAYRTGIHYERVQEMMTYMIRLGLFEENKGVITCLKLARRLDDTTSRNPDIRKIRSKLFPKSDGISKKLRSKSEETPTRVDKSRVEENRSDKQGTASHPLSKRFKKPTVQEIQSYCFERQNRVNAQTFYDFYESKGWKVGKNPMKDWKAAIHTWEHRDKQPRGQQNDSGKRESHTERLEREAREAQETSY</sequence>
<dbReference type="InterPro" id="IPR025400">
    <property type="entry name" value="Lin1244/Lin1753-like_N"/>
</dbReference>
<evidence type="ECO:0000259" key="2">
    <source>
        <dbReference type="Pfam" id="PF14297"/>
    </source>
</evidence>